<dbReference type="InterPro" id="IPR012816">
    <property type="entry name" value="NADAR"/>
</dbReference>
<dbReference type="AlphaFoldDB" id="A0A1F6FHR2"/>
<dbReference type="EMBL" id="MFMM01000001">
    <property type="protein sequence ID" value="OGG85402.1"/>
    <property type="molecule type" value="Genomic_DNA"/>
</dbReference>
<gene>
    <name evidence="4" type="ORF">A3G90_02565</name>
</gene>
<evidence type="ECO:0000256" key="2">
    <source>
        <dbReference type="ARBA" id="ARBA00000751"/>
    </source>
</evidence>
<comment type="catalytic activity">
    <reaction evidence="2">
        <text>2,5-diamino-6-hydroxy-4-(5-phosphoribosylamino)-pyrimidine + H2O = 2,5,6-triamino-4-hydroxypyrimidine + D-ribose 5-phosphate</text>
        <dbReference type="Rhea" id="RHEA:23436"/>
        <dbReference type="ChEBI" id="CHEBI:15377"/>
        <dbReference type="ChEBI" id="CHEBI:58614"/>
        <dbReference type="ChEBI" id="CHEBI:78346"/>
        <dbReference type="ChEBI" id="CHEBI:137796"/>
    </reaction>
</comment>
<name>A0A1F6FHR2_9BACT</name>
<dbReference type="Proteomes" id="UP000177325">
    <property type="component" value="Unassembled WGS sequence"/>
</dbReference>
<comment type="catalytic activity">
    <reaction evidence="1">
        <text>5-amino-6-(5-phospho-D-ribosylamino)uracil + H2O = 5,6-diaminouracil + D-ribose 5-phosphate</text>
        <dbReference type="Rhea" id="RHEA:55020"/>
        <dbReference type="ChEBI" id="CHEBI:15377"/>
        <dbReference type="ChEBI" id="CHEBI:46252"/>
        <dbReference type="ChEBI" id="CHEBI:58453"/>
        <dbReference type="ChEBI" id="CHEBI:78346"/>
    </reaction>
</comment>
<accession>A0A1F6FHR2</accession>
<dbReference type="Pfam" id="PF08719">
    <property type="entry name" value="NADAR"/>
    <property type="match status" value="1"/>
</dbReference>
<reference evidence="4 5" key="1">
    <citation type="journal article" date="2016" name="Nat. Commun.">
        <title>Thousands of microbial genomes shed light on interconnected biogeochemical processes in an aquifer system.</title>
        <authorList>
            <person name="Anantharaman K."/>
            <person name="Brown C.T."/>
            <person name="Hug L.A."/>
            <person name="Sharon I."/>
            <person name="Castelle C.J."/>
            <person name="Probst A.J."/>
            <person name="Thomas B.C."/>
            <person name="Singh A."/>
            <person name="Wilkins M.J."/>
            <person name="Karaoz U."/>
            <person name="Brodie E.L."/>
            <person name="Williams K.H."/>
            <person name="Hubbard S.S."/>
            <person name="Banfield J.F."/>
        </authorList>
    </citation>
    <scope>NUCLEOTIDE SEQUENCE [LARGE SCALE GENOMIC DNA]</scope>
</reference>
<dbReference type="InterPro" id="IPR037238">
    <property type="entry name" value="YbiA-like_sf"/>
</dbReference>
<comment type="caution">
    <text evidence="4">The sequence shown here is derived from an EMBL/GenBank/DDBJ whole genome shotgun (WGS) entry which is preliminary data.</text>
</comment>
<dbReference type="SUPFAM" id="SSF143990">
    <property type="entry name" value="YbiA-like"/>
    <property type="match status" value="1"/>
</dbReference>
<protein>
    <recommendedName>
        <fullName evidence="3">NADAR domain-containing protein</fullName>
    </recommendedName>
</protein>
<evidence type="ECO:0000259" key="3">
    <source>
        <dbReference type="Pfam" id="PF08719"/>
    </source>
</evidence>
<evidence type="ECO:0000256" key="1">
    <source>
        <dbReference type="ARBA" id="ARBA00000022"/>
    </source>
</evidence>
<dbReference type="STRING" id="1798525.A3G90_02565"/>
<proteinExistence type="predicted"/>
<dbReference type="NCBIfam" id="TIGR02464">
    <property type="entry name" value="ribofla_fusion"/>
    <property type="match status" value="1"/>
</dbReference>
<dbReference type="Gene3D" id="1.10.357.40">
    <property type="entry name" value="YbiA-like"/>
    <property type="match status" value="1"/>
</dbReference>
<feature type="domain" description="NADAR" evidence="3">
    <location>
        <begin position="13"/>
        <end position="143"/>
    </location>
</feature>
<organism evidence="4 5">
    <name type="scientific">Candidatus Kaiserbacteria bacterium RIFCSPLOWO2_12_FULL_45_26</name>
    <dbReference type="NCBI Taxonomy" id="1798525"/>
    <lineage>
        <taxon>Bacteria</taxon>
        <taxon>Candidatus Kaiseribacteriota</taxon>
    </lineage>
</organism>
<sequence>MKDPVLFYCGEFGYCFSNFAAFTVVLRGRTWQTSEHAFQAAGFDDEAIYEEIANAPSAHDALKLAHKYQDKKRPSWEEEKRAVMKDICRAKLAQHPYIEKTLRQSENAKLVEDSPKDSCWGRGEDWQGKNWLGEIWMELRSELSN</sequence>
<dbReference type="CDD" id="cd15457">
    <property type="entry name" value="NADAR"/>
    <property type="match status" value="1"/>
</dbReference>
<evidence type="ECO:0000313" key="4">
    <source>
        <dbReference type="EMBL" id="OGG85402.1"/>
    </source>
</evidence>
<evidence type="ECO:0000313" key="5">
    <source>
        <dbReference type="Proteomes" id="UP000177325"/>
    </source>
</evidence>